<dbReference type="EMBL" id="CP051428">
    <property type="protein sequence ID" value="QJC52799.1"/>
    <property type="molecule type" value="Genomic_DNA"/>
</dbReference>
<dbReference type="KEGG" id="palr:HGI30_15305"/>
<protein>
    <submittedName>
        <fullName evidence="1">Uncharacterized protein</fullName>
    </submittedName>
</protein>
<evidence type="ECO:0000313" key="1">
    <source>
        <dbReference type="EMBL" id="QJC52799.1"/>
    </source>
</evidence>
<gene>
    <name evidence="1" type="ORF">HGI30_15305</name>
</gene>
<dbReference type="RefSeq" id="WP_168908351.1">
    <property type="nucleotide sequence ID" value="NZ_CP051428.1"/>
</dbReference>
<organism evidence="1 2">
    <name type="scientific">Paenibacillus albicereus</name>
    <dbReference type="NCBI Taxonomy" id="2726185"/>
    <lineage>
        <taxon>Bacteria</taxon>
        <taxon>Bacillati</taxon>
        <taxon>Bacillota</taxon>
        <taxon>Bacilli</taxon>
        <taxon>Bacillales</taxon>
        <taxon>Paenibacillaceae</taxon>
        <taxon>Paenibacillus</taxon>
    </lineage>
</organism>
<evidence type="ECO:0000313" key="2">
    <source>
        <dbReference type="Proteomes" id="UP000502136"/>
    </source>
</evidence>
<name>A0A6H2GZM8_9BACL</name>
<dbReference type="AlphaFoldDB" id="A0A6H2GZM8"/>
<accession>A0A6H2GZM8</accession>
<keyword evidence="2" id="KW-1185">Reference proteome</keyword>
<dbReference type="Proteomes" id="UP000502136">
    <property type="component" value="Chromosome"/>
</dbReference>
<proteinExistence type="predicted"/>
<sequence length="66" mass="7750">MPIETPQAIEWALTQQYMDYGTGETFPVTVETLQPLVDKVREYFNVHEIQYDTFSYDDLVPYLIDA</sequence>
<reference evidence="1 2" key="1">
    <citation type="submission" date="2020-04" db="EMBL/GenBank/DDBJ databases">
        <title>Novel Paenibacillus strain UniB2 isolated from commercial digestive syrup.</title>
        <authorList>
            <person name="Thorat V."/>
            <person name="Kirdat K."/>
            <person name="Tiwarekar B."/>
            <person name="Yadav A."/>
        </authorList>
    </citation>
    <scope>NUCLEOTIDE SEQUENCE [LARGE SCALE GENOMIC DNA]</scope>
    <source>
        <strain evidence="1 2">UniB2</strain>
    </source>
</reference>